<reference evidence="1 2" key="1">
    <citation type="submission" date="2023-07" db="EMBL/GenBank/DDBJ databases">
        <title>Sequencing the genomes of 1000 actinobacteria strains.</title>
        <authorList>
            <person name="Klenk H.-P."/>
        </authorList>
    </citation>
    <scope>NUCLEOTIDE SEQUENCE [LARGE SCALE GENOMIC DNA]</scope>
    <source>
        <strain evidence="1 2">DSM 46740</strain>
    </source>
</reference>
<organism evidence="1 2">
    <name type="scientific">Streptosporangium lutulentum</name>
    <dbReference type="NCBI Taxonomy" id="1461250"/>
    <lineage>
        <taxon>Bacteria</taxon>
        <taxon>Bacillati</taxon>
        <taxon>Actinomycetota</taxon>
        <taxon>Actinomycetes</taxon>
        <taxon>Streptosporangiales</taxon>
        <taxon>Streptosporangiaceae</taxon>
        <taxon>Streptosporangium</taxon>
    </lineage>
</organism>
<evidence type="ECO:0000313" key="1">
    <source>
        <dbReference type="EMBL" id="MDP9843264.1"/>
    </source>
</evidence>
<name>A0ABT9QBG5_9ACTN</name>
<dbReference type="Proteomes" id="UP001225356">
    <property type="component" value="Unassembled WGS sequence"/>
</dbReference>
<protein>
    <submittedName>
        <fullName evidence="1">Uncharacterized protein</fullName>
    </submittedName>
</protein>
<dbReference type="EMBL" id="JAUSQU010000001">
    <property type="protein sequence ID" value="MDP9843264.1"/>
    <property type="molecule type" value="Genomic_DNA"/>
</dbReference>
<accession>A0ABT9QBG5</accession>
<comment type="caution">
    <text evidence="1">The sequence shown here is derived from an EMBL/GenBank/DDBJ whole genome shotgun (WGS) entry which is preliminary data.</text>
</comment>
<evidence type="ECO:0000313" key="2">
    <source>
        <dbReference type="Proteomes" id="UP001225356"/>
    </source>
</evidence>
<keyword evidence="2" id="KW-1185">Reference proteome</keyword>
<proteinExistence type="predicted"/>
<dbReference type="RefSeq" id="WP_307557355.1">
    <property type="nucleotide sequence ID" value="NZ_JAUSQU010000001.1"/>
</dbReference>
<gene>
    <name evidence="1" type="ORF">J2853_002475</name>
</gene>
<sequence>MTVDEAVNHAARLLEQAELELTNLPLMERLDNLASSWLSMAHLLNEREVV</sequence>